<proteinExistence type="predicted"/>
<evidence type="ECO:0008006" key="10">
    <source>
        <dbReference type="Google" id="ProtNLM"/>
    </source>
</evidence>
<keyword evidence="6 7" id="KW-0472">Membrane</keyword>
<comment type="subcellular location">
    <subcellularLocation>
        <location evidence="1">Endoplasmic reticulum membrane</location>
        <topology evidence="1">Multi-pass membrane protein</topology>
    </subcellularLocation>
</comment>
<evidence type="ECO:0000313" key="9">
    <source>
        <dbReference type="Proteomes" id="UP000694548"/>
    </source>
</evidence>
<name>A0A8C6NM34_NOTFU</name>
<evidence type="ECO:0000256" key="2">
    <source>
        <dbReference type="ARBA" id="ARBA00022692"/>
    </source>
</evidence>
<dbReference type="GO" id="GO:0140042">
    <property type="term" value="P:lipid droplet formation"/>
    <property type="evidence" value="ECO:0007669"/>
    <property type="project" value="UniProtKB-ARBA"/>
</dbReference>
<accession>A0A8C6NM34</accession>
<evidence type="ECO:0000313" key="8">
    <source>
        <dbReference type="Ensembl" id="ENSNFUP00015010787.1"/>
    </source>
</evidence>
<evidence type="ECO:0000256" key="5">
    <source>
        <dbReference type="ARBA" id="ARBA00023098"/>
    </source>
</evidence>
<keyword evidence="2 7" id="KW-0812">Transmembrane</keyword>
<dbReference type="GO" id="GO:0005789">
    <property type="term" value="C:endoplasmic reticulum membrane"/>
    <property type="evidence" value="ECO:0007669"/>
    <property type="project" value="UniProtKB-SubCell"/>
</dbReference>
<evidence type="ECO:0000256" key="3">
    <source>
        <dbReference type="ARBA" id="ARBA00022824"/>
    </source>
</evidence>
<dbReference type="GO" id="GO:0006629">
    <property type="term" value="P:lipid metabolic process"/>
    <property type="evidence" value="ECO:0007669"/>
    <property type="project" value="UniProtKB-KW"/>
</dbReference>
<dbReference type="GeneTree" id="ENSGT00940000169873"/>
<reference evidence="8" key="1">
    <citation type="submission" date="2014-08" db="EMBL/GenBank/DDBJ databases">
        <authorList>
            <person name="Senf B."/>
            <person name="Petzold A."/>
            <person name="Downie B.R."/>
            <person name="Koch P."/>
            <person name="Platzer M."/>
        </authorList>
    </citation>
    <scope>NUCLEOTIDE SEQUENCE [LARGE SCALE GENOMIC DNA]</scope>
    <source>
        <strain evidence="8">GRZ</strain>
    </source>
</reference>
<feature type="transmembrane region" description="Helical" evidence="7">
    <location>
        <begin position="28"/>
        <end position="50"/>
    </location>
</feature>
<dbReference type="Proteomes" id="UP000694548">
    <property type="component" value="Chromosome sgr01"/>
</dbReference>
<dbReference type="AlphaFoldDB" id="A0A8C6NM34"/>
<evidence type="ECO:0000256" key="4">
    <source>
        <dbReference type="ARBA" id="ARBA00022989"/>
    </source>
</evidence>
<dbReference type="Ensembl" id="ENSNFUT00015011332.1">
    <property type="protein sequence ID" value="ENSNFUP00015010787.1"/>
    <property type="gene ID" value="ENSNFUG00015005327.1"/>
</dbReference>
<sequence>VGWTKPVPLWDAVAIAILEARRRLLQGFTIFSIVLLLLSVAAFLYGSFYYSYMPRAAFSTPVHYYYRCVHHC</sequence>
<reference evidence="8" key="3">
    <citation type="submission" date="2025-09" db="UniProtKB">
        <authorList>
            <consortium name="Ensembl"/>
        </authorList>
    </citation>
    <scope>IDENTIFICATION</scope>
</reference>
<reference evidence="8" key="2">
    <citation type="submission" date="2025-08" db="UniProtKB">
        <authorList>
            <consortium name="Ensembl"/>
        </authorList>
    </citation>
    <scope>IDENTIFICATION</scope>
</reference>
<keyword evidence="3" id="KW-0256">Endoplasmic reticulum</keyword>
<keyword evidence="9" id="KW-1185">Reference proteome</keyword>
<evidence type="ECO:0000256" key="6">
    <source>
        <dbReference type="ARBA" id="ARBA00023136"/>
    </source>
</evidence>
<protein>
    <recommendedName>
        <fullName evidence="10">Seipin</fullName>
    </recommendedName>
</protein>
<organism evidence="8 9">
    <name type="scientific">Nothobranchius furzeri</name>
    <name type="common">Turquoise killifish</name>
    <dbReference type="NCBI Taxonomy" id="105023"/>
    <lineage>
        <taxon>Eukaryota</taxon>
        <taxon>Metazoa</taxon>
        <taxon>Chordata</taxon>
        <taxon>Craniata</taxon>
        <taxon>Vertebrata</taxon>
        <taxon>Euteleostomi</taxon>
        <taxon>Actinopterygii</taxon>
        <taxon>Neopterygii</taxon>
        <taxon>Teleostei</taxon>
        <taxon>Neoteleostei</taxon>
        <taxon>Acanthomorphata</taxon>
        <taxon>Ovalentaria</taxon>
        <taxon>Atherinomorphae</taxon>
        <taxon>Cyprinodontiformes</taxon>
        <taxon>Nothobranchiidae</taxon>
        <taxon>Nothobranchius</taxon>
    </lineage>
</organism>
<evidence type="ECO:0000256" key="1">
    <source>
        <dbReference type="ARBA" id="ARBA00004477"/>
    </source>
</evidence>
<dbReference type="Pfam" id="PF06775">
    <property type="entry name" value="Seipin"/>
    <property type="match status" value="1"/>
</dbReference>
<keyword evidence="4 7" id="KW-1133">Transmembrane helix</keyword>
<dbReference type="InterPro" id="IPR009617">
    <property type="entry name" value="Seipin"/>
</dbReference>
<keyword evidence="5" id="KW-0443">Lipid metabolism</keyword>
<evidence type="ECO:0000256" key="7">
    <source>
        <dbReference type="SAM" id="Phobius"/>
    </source>
</evidence>